<protein>
    <recommendedName>
        <fullName evidence="4">SURF1-like protein</fullName>
    </recommendedName>
</protein>
<organism evidence="2 3">
    <name type="scientific">Shewanella submarina</name>
    <dbReference type="NCBI Taxonomy" id="2016376"/>
    <lineage>
        <taxon>Bacteria</taxon>
        <taxon>Pseudomonadati</taxon>
        <taxon>Pseudomonadota</taxon>
        <taxon>Gammaproteobacteria</taxon>
        <taxon>Alteromonadales</taxon>
        <taxon>Shewanellaceae</taxon>
        <taxon>Shewanella</taxon>
    </lineage>
</organism>
<feature type="transmembrane region" description="Helical" evidence="1">
    <location>
        <begin position="161"/>
        <end position="181"/>
    </location>
</feature>
<name>A0ABV7GCA0_9GAMM</name>
<keyword evidence="1" id="KW-0472">Membrane</keyword>
<keyword evidence="3" id="KW-1185">Reference proteome</keyword>
<gene>
    <name evidence="2" type="ORF">ACFOE0_06715</name>
</gene>
<keyword evidence="1" id="KW-0812">Transmembrane</keyword>
<accession>A0ABV7GCA0</accession>
<feature type="transmembrane region" description="Helical" evidence="1">
    <location>
        <begin position="9"/>
        <end position="28"/>
    </location>
</feature>
<dbReference type="Proteomes" id="UP001595621">
    <property type="component" value="Unassembled WGS sequence"/>
</dbReference>
<comment type="caution">
    <text evidence="2">The sequence shown here is derived from an EMBL/GenBank/DDBJ whole genome shotgun (WGS) entry which is preliminary data.</text>
</comment>
<evidence type="ECO:0000313" key="2">
    <source>
        <dbReference type="EMBL" id="MFC3137885.1"/>
    </source>
</evidence>
<evidence type="ECO:0000313" key="3">
    <source>
        <dbReference type="Proteomes" id="UP001595621"/>
    </source>
</evidence>
<dbReference type="RefSeq" id="WP_248934909.1">
    <property type="nucleotide sequence ID" value="NZ_JAKILF010000002.1"/>
</dbReference>
<dbReference type="EMBL" id="JBHRTD010000006">
    <property type="protein sequence ID" value="MFC3137885.1"/>
    <property type="molecule type" value="Genomic_DNA"/>
</dbReference>
<evidence type="ECO:0000256" key="1">
    <source>
        <dbReference type="SAM" id="Phobius"/>
    </source>
</evidence>
<reference evidence="3" key="1">
    <citation type="journal article" date="2019" name="Int. J. Syst. Evol. Microbiol.">
        <title>The Global Catalogue of Microorganisms (GCM) 10K type strain sequencing project: providing services to taxonomists for standard genome sequencing and annotation.</title>
        <authorList>
            <consortium name="The Broad Institute Genomics Platform"/>
            <consortium name="The Broad Institute Genome Sequencing Center for Infectious Disease"/>
            <person name="Wu L."/>
            <person name="Ma J."/>
        </authorList>
    </citation>
    <scope>NUCLEOTIDE SEQUENCE [LARGE SCALE GENOMIC DNA]</scope>
    <source>
        <strain evidence="3">KCTC 52277</strain>
    </source>
</reference>
<evidence type="ECO:0008006" key="4">
    <source>
        <dbReference type="Google" id="ProtNLM"/>
    </source>
</evidence>
<proteinExistence type="predicted"/>
<sequence>MKNFILKIANYAFFIGLLMSLYGLWTIYKERNVDTTAVEVQLEQLTEPESGLALVNVKGGLMVLSNTYELSRSTRKTNINLSSDYYTPVVNPNSGETIYILQTNELPPLEDIITIADFTGLRQSSDALPDKIKSAFQKDLPGQNYLYLDTTYQPMTLMEKLQSNLIFFYLMLGGLTVRLILNRPSKAEPSNSEPEQAKE</sequence>
<keyword evidence="1" id="KW-1133">Transmembrane helix</keyword>